<dbReference type="SUPFAM" id="SSF48452">
    <property type="entry name" value="TPR-like"/>
    <property type="match status" value="1"/>
</dbReference>
<keyword evidence="3" id="KW-1133">Transmembrane helix</keyword>
<evidence type="ECO:0000313" key="6">
    <source>
        <dbReference type="Proteomes" id="UP000066995"/>
    </source>
</evidence>
<dbReference type="AlphaFoldDB" id="W0Q9K8"/>
<feature type="transmembrane region" description="Helical" evidence="3">
    <location>
        <begin position="59"/>
        <end position="80"/>
    </location>
</feature>
<evidence type="ECO:0000256" key="3">
    <source>
        <dbReference type="SAM" id="Phobius"/>
    </source>
</evidence>
<dbReference type="STRING" id="1433287.X808_4640"/>
<dbReference type="PATRIC" id="fig|1433287.3.peg.462"/>
<evidence type="ECO:0000259" key="4">
    <source>
        <dbReference type="Pfam" id="PF23914"/>
    </source>
</evidence>
<dbReference type="Gene3D" id="1.25.40.10">
    <property type="entry name" value="Tetratricopeptide repeat domain"/>
    <property type="match status" value="1"/>
</dbReference>
<sequence length="253" mass="28921">METREQLSQQSYQQAVKFAQQFANEERAELEQEAAERYAFEKAQFEQNQLQYLTQNRPLAKLATVSILAILLIGTAYYGLSGRYQIVQEGLQVHQKFEQQVNDPHSSSKNERYIVSLQNQLRENPNNGDLWYELGQAYALDNDFDASLVCYRNAEKLLGKKPAVLGAMATARYYDNGQKMNAEIQALIEQALALNKNETTSLLLLASDSFLTNNYAEALVYWRKVLDSNNDAIDRRAIIQSMTMARQMLEAKQ</sequence>
<dbReference type="InterPro" id="IPR011990">
    <property type="entry name" value="TPR-like_helical_dom_sf"/>
</dbReference>
<dbReference type="eggNOG" id="COG4235">
    <property type="taxonomic scope" value="Bacteria"/>
</dbReference>
<name>W0Q9K8_9PAST</name>
<dbReference type="KEGG" id="mvi:X808_4640"/>
<dbReference type="HOGENOM" id="CLU_036074_3_0_6"/>
<accession>W0Q9K8</accession>
<evidence type="ECO:0000313" key="5">
    <source>
        <dbReference type="EMBL" id="AHG74987.1"/>
    </source>
</evidence>
<evidence type="ECO:0000256" key="1">
    <source>
        <dbReference type="ARBA" id="ARBA00022737"/>
    </source>
</evidence>
<keyword evidence="6" id="KW-1185">Reference proteome</keyword>
<keyword evidence="3" id="KW-0812">Transmembrane</keyword>
<proteinExistence type="predicted"/>
<dbReference type="OrthoDB" id="9776053at2"/>
<dbReference type="InterPro" id="IPR051263">
    <property type="entry name" value="C-type_cytochrome_biogenesis"/>
</dbReference>
<dbReference type="InterPro" id="IPR056413">
    <property type="entry name" value="TPR_CcmH_CycH"/>
</dbReference>
<dbReference type="RefSeq" id="WP_025216742.1">
    <property type="nucleotide sequence ID" value="NZ_CP006943.1"/>
</dbReference>
<dbReference type="InterPro" id="IPR019734">
    <property type="entry name" value="TPR_rpt"/>
</dbReference>
<gene>
    <name evidence="5" type="ORF">X808_4640</name>
</gene>
<feature type="domain" description="Cytochrome c-type biogenesis protein H TPR" evidence="4">
    <location>
        <begin position="86"/>
        <end position="227"/>
    </location>
</feature>
<protein>
    <submittedName>
        <fullName evidence="5">Reductase</fullName>
    </submittedName>
</protein>
<dbReference type="Pfam" id="PF23914">
    <property type="entry name" value="TPR_CcmH_CycH"/>
    <property type="match status" value="1"/>
</dbReference>
<dbReference type="Proteomes" id="UP000066995">
    <property type="component" value="Chromosome"/>
</dbReference>
<keyword evidence="3" id="KW-0472">Membrane</keyword>
<dbReference type="PANTHER" id="PTHR47870">
    <property type="entry name" value="CYTOCHROME C-TYPE BIOGENESIS PROTEIN CCMH"/>
    <property type="match status" value="1"/>
</dbReference>
<dbReference type="PANTHER" id="PTHR47870:SF2">
    <property type="entry name" value="FORMATE-DEPENDENT NITRITE REDUCTASE COMPLEX SUBUNIT NRFF"/>
    <property type="match status" value="1"/>
</dbReference>
<keyword evidence="1" id="KW-0677">Repeat</keyword>
<dbReference type="EMBL" id="CP006943">
    <property type="protein sequence ID" value="AHG74987.1"/>
    <property type="molecule type" value="Genomic_DNA"/>
</dbReference>
<keyword evidence="2" id="KW-0802">TPR repeat</keyword>
<evidence type="ECO:0000256" key="2">
    <source>
        <dbReference type="ARBA" id="ARBA00022803"/>
    </source>
</evidence>
<dbReference type="SMART" id="SM00028">
    <property type="entry name" value="TPR"/>
    <property type="match status" value="2"/>
</dbReference>
<reference evidence="5 6" key="1">
    <citation type="submission" date="2013-12" db="EMBL/GenBank/DDBJ databases">
        <title>Annotation of the Mannheimia varigena USDA-ARS-USMARC-1296 complete genome.</title>
        <authorList>
            <person name="Harhay G.P."/>
            <person name="Clawson M.L."/>
            <person name="Murray R.W."/>
            <person name="Lubbers B.V."/>
            <person name="Heaton M.P."/>
            <person name="Chitko-Mckown C.G."/>
            <person name="Harhay D.M."/>
            <person name="Smith T.P.L."/>
        </authorList>
    </citation>
    <scope>NUCLEOTIDE SEQUENCE [LARGE SCALE GENOMIC DNA]</scope>
    <source>
        <strain evidence="5 6">USDA-ARS-USMARC-1296</strain>
    </source>
</reference>
<dbReference type="GO" id="GO:0005886">
    <property type="term" value="C:plasma membrane"/>
    <property type="evidence" value="ECO:0007669"/>
    <property type="project" value="TreeGrafter"/>
</dbReference>
<organism evidence="5 6">
    <name type="scientific">Mannheimia varigena USDA-ARS-USMARC-1296</name>
    <dbReference type="NCBI Taxonomy" id="1433287"/>
    <lineage>
        <taxon>Bacteria</taxon>
        <taxon>Pseudomonadati</taxon>
        <taxon>Pseudomonadota</taxon>
        <taxon>Gammaproteobacteria</taxon>
        <taxon>Pasteurellales</taxon>
        <taxon>Pasteurellaceae</taxon>
        <taxon>Mannheimia</taxon>
    </lineage>
</organism>